<evidence type="ECO:0000256" key="8">
    <source>
        <dbReference type="SAM" id="Phobius"/>
    </source>
</evidence>
<organism evidence="9">
    <name type="scientific">uncultured Pleomorphomonas sp</name>
    <dbReference type="NCBI Taxonomy" id="442121"/>
    <lineage>
        <taxon>Bacteria</taxon>
        <taxon>Pseudomonadati</taxon>
        <taxon>Pseudomonadota</taxon>
        <taxon>Alphaproteobacteria</taxon>
        <taxon>Hyphomicrobiales</taxon>
        <taxon>Pleomorphomonadaceae</taxon>
        <taxon>Pleomorphomonas</taxon>
        <taxon>environmental samples</taxon>
    </lineage>
</organism>
<evidence type="ECO:0000256" key="5">
    <source>
        <dbReference type="ARBA" id="ARBA00022692"/>
    </source>
</evidence>
<feature type="transmembrane region" description="Helical" evidence="8">
    <location>
        <begin position="188"/>
        <end position="211"/>
    </location>
</feature>
<dbReference type="GO" id="GO:0005886">
    <property type="term" value="C:plasma membrane"/>
    <property type="evidence" value="ECO:0007669"/>
    <property type="project" value="UniProtKB-SubCell"/>
</dbReference>
<dbReference type="RefSeq" id="WP_100078540.1">
    <property type="nucleotide sequence ID" value="NZ_LT608334.1"/>
</dbReference>
<proteinExistence type="predicted"/>
<feature type="transmembrane region" description="Helical" evidence="8">
    <location>
        <begin position="61"/>
        <end position="81"/>
    </location>
</feature>
<keyword evidence="5 8" id="KW-0812">Transmembrane</keyword>
<evidence type="ECO:0000256" key="6">
    <source>
        <dbReference type="ARBA" id="ARBA00022989"/>
    </source>
</evidence>
<dbReference type="Pfam" id="PF02653">
    <property type="entry name" value="BPD_transp_2"/>
    <property type="match status" value="1"/>
</dbReference>
<reference evidence="9" key="1">
    <citation type="submission" date="2016-08" db="EMBL/GenBank/DDBJ databases">
        <authorList>
            <person name="Seilhamer J.J."/>
        </authorList>
    </citation>
    <scope>NUCLEOTIDE SEQUENCE</scope>
    <source>
        <strain evidence="9">86</strain>
    </source>
</reference>
<dbReference type="InterPro" id="IPR001851">
    <property type="entry name" value="ABC_transp_permease"/>
</dbReference>
<dbReference type="GO" id="GO:0022857">
    <property type="term" value="F:transmembrane transporter activity"/>
    <property type="evidence" value="ECO:0007669"/>
    <property type="project" value="InterPro"/>
</dbReference>
<keyword evidence="7 8" id="KW-0472">Membrane</keyword>
<evidence type="ECO:0000313" key="9">
    <source>
        <dbReference type="EMBL" id="SCM72180.1"/>
    </source>
</evidence>
<feature type="transmembrane region" description="Helical" evidence="8">
    <location>
        <begin position="32"/>
        <end position="49"/>
    </location>
</feature>
<dbReference type="EMBL" id="FMJD01000002">
    <property type="protein sequence ID" value="SCM72180.1"/>
    <property type="molecule type" value="Genomic_DNA"/>
</dbReference>
<accession>A0A212L3R3</accession>
<feature type="transmembrane region" description="Helical" evidence="8">
    <location>
        <begin position="113"/>
        <end position="138"/>
    </location>
</feature>
<gene>
    <name evidence="9" type="ORF">KL86PLE_100494</name>
</gene>
<feature type="transmembrane region" description="Helical" evidence="8">
    <location>
        <begin position="296"/>
        <end position="316"/>
    </location>
</feature>
<keyword evidence="3" id="KW-1003">Cell membrane</keyword>
<feature type="transmembrane region" description="Helical" evidence="8">
    <location>
        <begin position="322"/>
        <end position="340"/>
    </location>
</feature>
<evidence type="ECO:0000256" key="7">
    <source>
        <dbReference type="ARBA" id="ARBA00023136"/>
    </source>
</evidence>
<dbReference type="PANTHER" id="PTHR32196:SF21">
    <property type="entry name" value="ABC TRANSPORTER PERMEASE PROTEIN YPHD-RELATED"/>
    <property type="match status" value="1"/>
</dbReference>
<keyword evidence="2" id="KW-0813">Transport</keyword>
<keyword evidence="4" id="KW-0997">Cell inner membrane</keyword>
<keyword evidence="6 8" id="KW-1133">Transmembrane helix</keyword>
<comment type="subcellular location">
    <subcellularLocation>
        <location evidence="1">Cell membrane</location>
        <topology evidence="1">Multi-pass membrane protein</topology>
    </subcellularLocation>
</comment>
<dbReference type="PANTHER" id="PTHR32196">
    <property type="entry name" value="ABC TRANSPORTER PERMEASE PROTEIN YPHD-RELATED-RELATED"/>
    <property type="match status" value="1"/>
</dbReference>
<evidence type="ECO:0000256" key="1">
    <source>
        <dbReference type="ARBA" id="ARBA00004651"/>
    </source>
</evidence>
<feature type="transmembrane region" description="Helical" evidence="8">
    <location>
        <begin position="150"/>
        <end position="168"/>
    </location>
</feature>
<feature type="transmembrane region" description="Helical" evidence="8">
    <location>
        <begin position="271"/>
        <end position="289"/>
    </location>
</feature>
<name>A0A212L3R3_9HYPH</name>
<evidence type="ECO:0000256" key="3">
    <source>
        <dbReference type="ARBA" id="ARBA00022475"/>
    </source>
</evidence>
<protein>
    <submittedName>
        <fullName evidence="9">Monosaccharide-transporting ATPase</fullName>
    </submittedName>
</protein>
<evidence type="ECO:0000256" key="2">
    <source>
        <dbReference type="ARBA" id="ARBA00022448"/>
    </source>
</evidence>
<dbReference type="CDD" id="cd06579">
    <property type="entry name" value="TM_PBP1_transp_AraH_like"/>
    <property type="match status" value="1"/>
</dbReference>
<sequence length="345" mass="36437">MTLFPIEKTGAAERDAGDRLSIGGFVRRHPETVTAAMLVAICVAVAILNPDFLQPSSLIDIVRASVVTGLFALGVFVILAAGGIDVSFTAIAALTMYSITLLTTRYAPGLPMILVLVLAVGGGMLLGMFNGLLVYNFAVPAMIVTIGTQYLFRGILLAFVGTVWIMALPEQMLTFGRAPMVQFANSNGAVVTLPLYVLVLPAAAVLTWWILNRTLMGRAIFAMGGSARVAERLGYNLRTVHLFVFGFAGALAGLAGIIHVCSNRLANPFDLVGTEINVIAAVVLGGARITGGTGTVIGTLLGVLLVTVINNVLVMVGIPSTWQRFVVGTFILLAAAFFVVRQRRT</sequence>
<evidence type="ECO:0000256" key="4">
    <source>
        <dbReference type="ARBA" id="ARBA00022519"/>
    </source>
</evidence>
<feature type="transmembrane region" description="Helical" evidence="8">
    <location>
        <begin position="240"/>
        <end position="259"/>
    </location>
</feature>
<dbReference type="AlphaFoldDB" id="A0A212L3R3"/>